<keyword evidence="2" id="KW-1003">Cell membrane</keyword>
<protein>
    <recommendedName>
        <fullName evidence="9">EamA domain-containing protein</fullName>
    </recommendedName>
</protein>
<dbReference type="KEGG" id="pkb:B4V02_02605"/>
<comment type="subcellular location">
    <subcellularLocation>
        <location evidence="1">Cell membrane</location>
        <topology evidence="1">Multi-pass membrane protein</topology>
    </subcellularLocation>
</comment>
<dbReference type="GO" id="GO:0022857">
    <property type="term" value="F:transmembrane transporter activity"/>
    <property type="evidence" value="ECO:0007669"/>
    <property type="project" value="InterPro"/>
</dbReference>
<evidence type="ECO:0008006" key="9">
    <source>
        <dbReference type="Google" id="ProtNLM"/>
    </source>
</evidence>
<feature type="transmembrane region" description="Helical" evidence="6">
    <location>
        <begin position="45"/>
        <end position="63"/>
    </location>
</feature>
<evidence type="ECO:0000256" key="4">
    <source>
        <dbReference type="ARBA" id="ARBA00022989"/>
    </source>
</evidence>
<dbReference type="RefSeq" id="WP_094153668.1">
    <property type="nucleotide sequence ID" value="NZ_CP020028.1"/>
</dbReference>
<keyword evidence="8" id="KW-1185">Reference proteome</keyword>
<dbReference type="OrthoDB" id="513492at2"/>
<dbReference type="EMBL" id="CP020028">
    <property type="protein sequence ID" value="ASR45679.1"/>
    <property type="molecule type" value="Genomic_DNA"/>
</dbReference>
<evidence type="ECO:0000313" key="8">
    <source>
        <dbReference type="Proteomes" id="UP000214666"/>
    </source>
</evidence>
<dbReference type="SUPFAM" id="SSF103481">
    <property type="entry name" value="Multidrug resistance efflux transporter EmrE"/>
    <property type="match status" value="1"/>
</dbReference>
<proteinExistence type="predicted"/>
<reference evidence="7 8" key="1">
    <citation type="submission" date="2017-03" db="EMBL/GenBank/DDBJ databases">
        <title>Complete genome sequence of Paenibacillus Kribbensis producing bioflocculants.</title>
        <authorList>
            <person name="Lee H.-G."/>
            <person name="Oh H.-M."/>
        </authorList>
    </citation>
    <scope>NUCLEOTIDE SEQUENCE [LARGE SCALE GENOMIC DNA]</scope>
    <source>
        <strain evidence="7 8">AM49</strain>
    </source>
</reference>
<evidence type="ECO:0000256" key="2">
    <source>
        <dbReference type="ARBA" id="ARBA00022475"/>
    </source>
</evidence>
<name>A0A222WH22_9BACL</name>
<dbReference type="PANTHER" id="PTHR30561:SF9">
    <property type="entry name" value="4-AMINO-4-DEOXY-L-ARABINOSE-PHOSPHOUNDECAPRENOL FLIPPASE SUBUNIT ARNF-RELATED"/>
    <property type="match status" value="1"/>
</dbReference>
<dbReference type="InterPro" id="IPR000390">
    <property type="entry name" value="Small_drug/metabolite_transptr"/>
</dbReference>
<accession>A0A222WH22</accession>
<sequence>MLLLLLFLAMLFNIVAQITLKHGINILNFTGISLQSLLKLSTSPYIWSGAILYGVSFVFYIFALSRGELGRISPVSQALTTLGIVAVSILIFHEPITVFKFVGIILLIIGTIIIFY</sequence>
<dbReference type="InterPro" id="IPR037185">
    <property type="entry name" value="EmrE-like"/>
</dbReference>
<dbReference type="Gene3D" id="1.10.3730.20">
    <property type="match status" value="1"/>
</dbReference>
<evidence type="ECO:0000313" key="7">
    <source>
        <dbReference type="EMBL" id="ASR45679.1"/>
    </source>
</evidence>
<feature type="transmembrane region" description="Helical" evidence="6">
    <location>
        <begin position="75"/>
        <end position="92"/>
    </location>
</feature>
<dbReference type="AlphaFoldDB" id="A0A222WH22"/>
<gene>
    <name evidence="7" type="ORF">B4V02_02605</name>
</gene>
<evidence type="ECO:0000256" key="1">
    <source>
        <dbReference type="ARBA" id="ARBA00004651"/>
    </source>
</evidence>
<dbReference type="GO" id="GO:0005886">
    <property type="term" value="C:plasma membrane"/>
    <property type="evidence" value="ECO:0007669"/>
    <property type="project" value="UniProtKB-SubCell"/>
</dbReference>
<keyword evidence="5 6" id="KW-0472">Membrane</keyword>
<evidence type="ECO:0000256" key="6">
    <source>
        <dbReference type="SAM" id="Phobius"/>
    </source>
</evidence>
<dbReference type="PANTHER" id="PTHR30561">
    <property type="entry name" value="SMR FAMILY PROTON-DEPENDENT DRUG EFFLUX TRANSPORTER SUGE"/>
    <property type="match status" value="1"/>
</dbReference>
<keyword evidence="4 6" id="KW-1133">Transmembrane helix</keyword>
<evidence type="ECO:0000256" key="3">
    <source>
        <dbReference type="ARBA" id="ARBA00022692"/>
    </source>
</evidence>
<dbReference type="Proteomes" id="UP000214666">
    <property type="component" value="Chromosome"/>
</dbReference>
<feature type="transmembrane region" description="Helical" evidence="6">
    <location>
        <begin position="98"/>
        <end position="115"/>
    </location>
</feature>
<evidence type="ECO:0000256" key="5">
    <source>
        <dbReference type="ARBA" id="ARBA00023136"/>
    </source>
</evidence>
<organism evidence="7 8">
    <name type="scientific">Paenibacillus kribbensis</name>
    <dbReference type="NCBI Taxonomy" id="172713"/>
    <lineage>
        <taxon>Bacteria</taxon>
        <taxon>Bacillati</taxon>
        <taxon>Bacillota</taxon>
        <taxon>Bacilli</taxon>
        <taxon>Bacillales</taxon>
        <taxon>Paenibacillaceae</taxon>
        <taxon>Paenibacillus</taxon>
    </lineage>
</organism>
<keyword evidence="3 6" id="KW-0812">Transmembrane</keyword>